<evidence type="ECO:0000313" key="3">
    <source>
        <dbReference type="Proteomes" id="UP001431693"/>
    </source>
</evidence>
<dbReference type="Proteomes" id="UP001431693">
    <property type="component" value="Unassembled WGS sequence"/>
</dbReference>
<proteinExistence type="inferred from homology"/>
<comment type="similarity">
    <text evidence="1">Belongs to the FldB/FldC dehydratase alpha/beta subunit family.</text>
</comment>
<gene>
    <name evidence="2" type="ORF">QJ043_06465</name>
</gene>
<evidence type="ECO:0000313" key="2">
    <source>
        <dbReference type="EMBL" id="MDJ1129720.1"/>
    </source>
</evidence>
<protein>
    <submittedName>
        <fullName evidence="2">2-hydroxyacyl-CoA dehydratase family protein</fullName>
    </submittedName>
</protein>
<dbReference type="PANTHER" id="PTHR30548:SF2">
    <property type="entry name" value="2-HYDROXYACYL-COA DEHYDRATASE,D-COMPONENT"/>
    <property type="match status" value="1"/>
</dbReference>
<comment type="caution">
    <text evidence="2">The sequence shown here is derived from an EMBL/GenBank/DDBJ whole genome shotgun (WGS) entry which is preliminary data.</text>
</comment>
<dbReference type="PANTHER" id="PTHR30548">
    <property type="entry name" value="2-HYDROXYGLUTARYL-COA DEHYDRATASE, D-COMPONENT-RELATED"/>
    <property type="match status" value="1"/>
</dbReference>
<dbReference type="Pfam" id="PF06050">
    <property type="entry name" value="HGD-D"/>
    <property type="match status" value="1"/>
</dbReference>
<dbReference type="InterPro" id="IPR010327">
    <property type="entry name" value="FldB/FldC_alpha/beta"/>
</dbReference>
<dbReference type="RefSeq" id="WP_283712842.1">
    <property type="nucleotide sequence ID" value="NZ_JASJEW010000002.1"/>
</dbReference>
<organism evidence="2 3">
    <name type="scientific">Kribbibacterium absianum</name>
    <dbReference type="NCBI Taxonomy" id="3044210"/>
    <lineage>
        <taxon>Bacteria</taxon>
        <taxon>Bacillati</taxon>
        <taxon>Actinomycetota</taxon>
        <taxon>Coriobacteriia</taxon>
        <taxon>Coriobacteriales</taxon>
        <taxon>Kribbibacteriaceae</taxon>
        <taxon>Kribbibacterium</taxon>
    </lineage>
</organism>
<name>A0ABT6ZL05_9ACTN</name>
<dbReference type="Gene3D" id="3.40.50.11890">
    <property type="match status" value="1"/>
</dbReference>
<keyword evidence="3" id="KW-1185">Reference proteome</keyword>
<accession>A0ABT6ZL05</accession>
<evidence type="ECO:0000256" key="1">
    <source>
        <dbReference type="ARBA" id="ARBA00005806"/>
    </source>
</evidence>
<reference evidence="2" key="1">
    <citation type="submission" date="2023-05" db="EMBL/GenBank/DDBJ databases">
        <title>[olsenella] sp. nov., isolated from a pig farm feces dump.</title>
        <authorList>
            <person name="Chang Y.-H."/>
        </authorList>
    </citation>
    <scope>NUCLEOTIDE SEQUENCE</scope>
    <source>
        <strain evidence="2">YH-ols2217</strain>
    </source>
</reference>
<dbReference type="Gene3D" id="3.40.50.11900">
    <property type="match status" value="1"/>
</dbReference>
<sequence length="449" mass="49882">MARTVKCDDEKLGIKILDTWAEAIDNVMEERPDITAFWLLKAFQVKRAQTVVLPDRKTLPSARLASRLALESVTDALEHPDDVVLTSIFLPNELFQAMGLYPLMAEALANFVTGAHAEPSFVQAAEQNGVPETYCSFHKVLLGGAFAGVIEPVRFIANCSVACDANNISFKLLARRFGCPHVYVDVPPEYSEESCSYVAGQLEALGTQLQEAYGRALDPDLLVEHVARSQRTLKNLVRTLPLRPTRFIKNGMGLEMQHALAFHALLGTEDVEHLSKLMLRDYREADGYDGLNLLWSATAPFFSSPLQRVLDSNTSQQIVASDMCFDQVSFEPWAHEPDEPYLAMAERLIKNAYNGGAERRAEQLRRVAERCDADGCVVFCHWGCKETMGASQIIRQTLEAEGRPVLVLDGDGCNRANFPDGQAATRLEAFLEMLEAERAEKPDNDEEVA</sequence>
<dbReference type="EMBL" id="JASJEX010000003">
    <property type="protein sequence ID" value="MDJ1129720.1"/>
    <property type="molecule type" value="Genomic_DNA"/>
</dbReference>